<keyword evidence="1" id="KW-0472">Membrane</keyword>
<gene>
    <name evidence="2" type="ORF">PCAMFM013_S032g000021</name>
</gene>
<dbReference type="Proteomes" id="UP000053732">
    <property type="component" value="Unassembled WGS sequence"/>
</dbReference>
<organism evidence="2 3">
    <name type="scientific">Penicillium camemberti (strain FM 013)</name>
    <dbReference type="NCBI Taxonomy" id="1429867"/>
    <lineage>
        <taxon>Eukaryota</taxon>
        <taxon>Fungi</taxon>
        <taxon>Dikarya</taxon>
        <taxon>Ascomycota</taxon>
        <taxon>Pezizomycotina</taxon>
        <taxon>Eurotiomycetes</taxon>
        <taxon>Eurotiomycetidae</taxon>
        <taxon>Eurotiales</taxon>
        <taxon>Aspergillaceae</taxon>
        <taxon>Penicillium</taxon>
    </lineage>
</organism>
<evidence type="ECO:0000313" key="3">
    <source>
        <dbReference type="Proteomes" id="UP000053732"/>
    </source>
</evidence>
<evidence type="ECO:0000256" key="1">
    <source>
        <dbReference type="SAM" id="Phobius"/>
    </source>
</evidence>
<feature type="transmembrane region" description="Helical" evidence="1">
    <location>
        <begin position="12"/>
        <end position="29"/>
    </location>
</feature>
<accession>A0A0G4PRF7</accession>
<keyword evidence="1" id="KW-1133">Transmembrane helix</keyword>
<reference evidence="2 3" key="1">
    <citation type="journal article" date="2014" name="Nat. Commun.">
        <title>Multiple recent horizontal transfers of a large genomic region in cheese making fungi.</title>
        <authorList>
            <person name="Cheeseman K."/>
            <person name="Ropars J."/>
            <person name="Renault P."/>
            <person name="Dupont J."/>
            <person name="Gouzy J."/>
            <person name="Branca A."/>
            <person name="Abraham A.L."/>
            <person name="Ceppi M."/>
            <person name="Conseiller E."/>
            <person name="Debuchy R."/>
            <person name="Malagnac F."/>
            <person name="Goarin A."/>
            <person name="Silar P."/>
            <person name="Lacoste S."/>
            <person name="Sallet E."/>
            <person name="Bensimon A."/>
            <person name="Giraud T."/>
            <person name="Brygoo Y."/>
        </authorList>
    </citation>
    <scope>NUCLEOTIDE SEQUENCE [LARGE SCALE GENOMIC DNA]</scope>
    <source>
        <strain evidence="3">FM 013</strain>
    </source>
</reference>
<evidence type="ECO:0000313" key="2">
    <source>
        <dbReference type="EMBL" id="CRL28985.1"/>
    </source>
</evidence>
<dbReference type="AlphaFoldDB" id="A0A0G4PRF7"/>
<sequence>MFPPYFHPPSIPLGVFGHLFIMNGFMAIFSPPHSVLQCLYDAFTLWSSW</sequence>
<proteinExistence type="predicted"/>
<protein>
    <submittedName>
        <fullName evidence="2">Str. FM013</fullName>
    </submittedName>
</protein>
<dbReference type="EMBL" id="HG793165">
    <property type="protein sequence ID" value="CRL28985.1"/>
    <property type="molecule type" value="Genomic_DNA"/>
</dbReference>
<keyword evidence="1" id="KW-0812">Transmembrane</keyword>
<name>A0A0G4PRF7_PENC3</name>
<keyword evidence="3" id="KW-1185">Reference proteome</keyword>